<dbReference type="PANTHER" id="PTHR30055">
    <property type="entry name" value="HTH-TYPE TRANSCRIPTIONAL REGULATOR RUTR"/>
    <property type="match status" value="1"/>
</dbReference>
<evidence type="ECO:0000313" key="7">
    <source>
        <dbReference type="Proteomes" id="UP001164459"/>
    </source>
</evidence>
<organism evidence="6 7">
    <name type="scientific">Nannocystis punicea</name>
    <dbReference type="NCBI Taxonomy" id="2995304"/>
    <lineage>
        <taxon>Bacteria</taxon>
        <taxon>Pseudomonadati</taxon>
        <taxon>Myxococcota</taxon>
        <taxon>Polyangia</taxon>
        <taxon>Nannocystales</taxon>
        <taxon>Nannocystaceae</taxon>
        <taxon>Nannocystis</taxon>
    </lineage>
</organism>
<keyword evidence="1" id="KW-0805">Transcription regulation</keyword>
<dbReference type="Proteomes" id="UP001164459">
    <property type="component" value="Chromosome"/>
</dbReference>
<evidence type="ECO:0000259" key="5">
    <source>
        <dbReference type="PROSITE" id="PS50977"/>
    </source>
</evidence>
<gene>
    <name evidence="6" type="ORF">O0S08_48760</name>
</gene>
<dbReference type="EMBL" id="CP114040">
    <property type="protein sequence ID" value="WAS94077.1"/>
    <property type="molecule type" value="Genomic_DNA"/>
</dbReference>
<dbReference type="Pfam" id="PF00440">
    <property type="entry name" value="TetR_N"/>
    <property type="match status" value="1"/>
</dbReference>
<dbReference type="InterPro" id="IPR036271">
    <property type="entry name" value="Tet_transcr_reg_TetR-rel_C_sf"/>
</dbReference>
<feature type="DNA-binding region" description="H-T-H motif" evidence="4">
    <location>
        <begin position="96"/>
        <end position="115"/>
    </location>
</feature>
<dbReference type="Gene3D" id="1.10.10.60">
    <property type="entry name" value="Homeodomain-like"/>
    <property type="match status" value="1"/>
</dbReference>
<dbReference type="Gene3D" id="1.10.357.10">
    <property type="entry name" value="Tetracycline Repressor, domain 2"/>
    <property type="match status" value="1"/>
</dbReference>
<protein>
    <submittedName>
        <fullName evidence="6">TetR/AcrR family transcriptional regulator</fullName>
    </submittedName>
</protein>
<evidence type="ECO:0000313" key="6">
    <source>
        <dbReference type="EMBL" id="WAS94077.1"/>
    </source>
</evidence>
<accession>A0ABY7H493</accession>
<sequence length="272" mass="28875">MSDAKEPAISPSLVRATIEAAEQRGEAIADVPLTAIAAAAGISRSTLLRRIGGSRRLLDEAVQAAGIDLGGRQPVRARAVVAGAQKISEAGIAALTLESVADAAGCSVHSLYVTFGGRDGLLAAIFERYSPLLDLEDLTADAPGDLRATVRAIYRALVANLEREPRVTPALLADLFSRPDGPASQIFQRFFPRLLASLGAWLLKHVQAGRLRPLPLPLLLQQLFGPLAVHMLVRPAWGRALGDQLPDVDTACELFTDTFLRAVAVPNPESEA</sequence>
<evidence type="ECO:0000256" key="1">
    <source>
        <dbReference type="ARBA" id="ARBA00023015"/>
    </source>
</evidence>
<keyword evidence="2 4" id="KW-0238">DNA-binding</keyword>
<keyword evidence="3" id="KW-0804">Transcription</keyword>
<proteinExistence type="predicted"/>
<keyword evidence="7" id="KW-1185">Reference proteome</keyword>
<dbReference type="RefSeq" id="WP_269036414.1">
    <property type="nucleotide sequence ID" value="NZ_CP114040.1"/>
</dbReference>
<dbReference type="InterPro" id="IPR001647">
    <property type="entry name" value="HTH_TetR"/>
</dbReference>
<dbReference type="PANTHER" id="PTHR30055:SF234">
    <property type="entry name" value="HTH-TYPE TRANSCRIPTIONAL REGULATOR BETI"/>
    <property type="match status" value="1"/>
</dbReference>
<evidence type="ECO:0000256" key="4">
    <source>
        <dbReference type="PROSITE-ProRule" id="PRU00335"/>
    </source>
</evidence>
<feature type="domain" description="HTH tetR-type" evidence="5">
    <location>
        <begin position="73"/>
        <end position="133"/>
    </location>
</feature>
<name>A0ABY7H493_9BACT</name>
<evidence type="ECO:0000256" key="3">
    <source>
        <dbReference type="ARBA" id="ARBA00023163"/>
    </source>
</evidence>
<dbReference type="InterPro" id="IPR050109">
    <property type="entry name" value="HTH-type_TetR-like_transc_reg"/>
</dbReference>
<dbReference type="SUPFAM" id="SSF46689">
    <property type="entry name" value="Homeodomain-like"/>
    <property type="match status" value="1"/>
</dbReference>
<dbReference type="PROSITE" id="PS50977">
    <property type="entry name" value="HTH_TETR_2"/>
    <property type="match status" value="1"/>
</dbReference>
<evidence type="ECO:0000256" key="2">
    <source>
        <dbReference type="ARBA" id="ARBA00023125"/>
    </source>
</evidence>
<dbReference type="SUPFAM" id="SSF48498">
    <property type="entry name" value="Tetracyclin repressor-like, C-terminal domain"/>
    <property type="match status" value="1"/>
</dbReference>
<dbReference type="InterPro" id="IPR009057">
    <property type="entry name" value="Homeodomain-like_sf"/>
</dbReference>
<reference evidence="6" key="1">
    <citation type="submission" date="2022-11" db="EMBL/GenBank/DDBJ databases">
        <title>Minimal conservation of predation-associated metabolite biosynthetic gene clusters underscores biosynthetic potential of Myxococcota including descriptions for ten novel species: Archangium lansinium sp. nov., Myxococcus landrumus sp. nov., Nannocystis bai.</title>
        <authorList>
            <person name="Ahearne A."/>
            <person name="Stevens C."/>
            <person name="Dowd S."/>
        </authorList>
    </citation>
    <scope>NUCLEOTIDE SEQUENCE</scope>
    <source>
        <strain evidence="6">Fl3</strain>
    </source>
</reference>